<comment type="function">
    <text evidence="17 18">Catalyzes the last two sequential reactions in the de novo biosynthetic pathway for UDP-N-acetylglucosamine (UDP-GlcNAc). The C-terminal domain catalyzes the transfer of acetyl group from acetyl coenzyme A to glucosamine-1-phosphate (GlcN-1-P) to produce N-acetylglucosamine-1-phosphate (GlcNAc-1-P), which is converted into UDP-GlcNAc by the transfer of uridine 5-monophosphate (from uridine 5-triphosphate), a reaction catalyzed by the N-terminal domain.</text>
</comment>
<accession>A0A937I6T4</accession>
<comment type="subcellular location">
    <subcellularLocation>
        <location evidence="1 18">Cytoplasm</location>
    </subcellularLocation>
</comment>
<dbReference type="GO" id="GO:0000902">
    <property type="term" value="P:cell morphogenesis"/>
    <property type="evidence" value="ECO:0007669"/>
    <property type="project" value="UniProtKB-UniRule"/>
</dbReference>
<evidence type="ECO:0000256" key="16">
    <source>
        <dbReference type="ARBA" id="ARBA00048493"/>
    </source>
</evidence>
<dbReference type="PROSITE" id="PS00101">
    <property type="entry name" value="HEXAPEP_TRANSFERASES"/>
    <property type="match status" value="1"/>
</dbReference>
<dbReference type="NCBIfam" id="TIGR01173">
    <property type="entry name" value="glmU"/>
    <property type="match status" value="1"/>
</dbReference>
<evidence type="ECO:0000256" key="17">
    <source>
        <dbReference type="ARBA" id="ARBA00049628"/>
    </source>
</evidence>
<dbReference type="GO" id="GO:0000287">
    <property type="term" value="F:magnesium ion binding"/>
    <property type="evidence" value="ECO:0007669"/>
    <property type="project" value="UniProtKB-UniRule"/>
</dbReference>
<feature type="binding site" evidence="18">
    <location>
        <position position="74"/>
    </location>
    <ligand>
        <name>UDP-N-acetyl-alpha-D-glucosamine</name>
        <dbReference type="ChEBI" id="CHEBI:57705"/>
    </ligand>
</feature>
<feature type="binding site" evidence="18">
    <location>
        <position position="103"/>
    </location>
    <ligand>
        <name>Mg(2+)</name>
        <dbReference type="ChEBI" id="CHEBI:18420"/>
    </ligand>
</feature>
<dbReference type="AlphaFoldDB" id="A0A937I6T4"/>
<dbReference type="GO" id="GO:0019134">
    <property type="term" value="F:glucosamine-1-phosphate N-acetyltransferase activity"/>
    <property type="evidence" value="ECO:0007669"/>
    <property type="project" value="UniProtKB-UniRule"/>
</dbReference>
<comment type="subunit">
    <text evidence="18">Homotrimer.</text>
</comment>
<feature type="binding site" evidence="18">
    <location>
        <begin position="8"/>
        <end position="11"/>
    </location>
    <ligand>
        <name>UDP-N-acetyl-alpha-D-glucosamine</name>
        <dbReference type="ChEBI" id="CHEBI:57705"/>
    </ligand>
</feature>
<keyword evidence="7 18" id="KW-0479">Metal-binding</keyword>
<dbReference type="EMBL" id="JADHQC010000003">
    <property type="protein sequence ID" value="MBL6811451.1"/>
    <property type="molecule type" value="Genomic_DNA"/>
</dbReference>
<feature type="region of interest" description="Pyrophosphorylase" evidence="18">
    <location>
        <begin position="1"/>
        <end position="228"/>
    </location>
</feature>
<feature type="binding site" evidence="18">
    <location>
        <position position="138"/>
    </location>
    <ligand>
        <name>UDP-N-acetyl-alpha-D-glucosamine</name>
        <dbReference type="ChEBI" id="CHEBI:57705"/>
    </ligand>
</feature>
<feature type="binding site" evidence="18">
    <location>
        <position position="404"/>
    </location>
    <ligand>
        <name>acetyl-CoA</name>
        <dbReference type="ChEBI" id="CHEBI:57288"/>
    </ligand>
</feature>
<dbReference type="InterPro" id="IPR005882">
    <property type="entry name" value="Bifunctional_GlmU"/>
</dbReference>
<keyword evidence="4 18" id="KW-0963">Cytoplasm</keyword>
<proteinExistence type="inferred from homology"/>
<evidence type="ECO:0000256" key="12">
    <source>
        <dbReference type="ARBA" id="ARBA00023268"/>
    </source>
</evidence>
<comment type="similarity">
    <text evidence="2 18">In the C-terminal section; belongs to the transferase hexapeptide repeat family.</text>
</comment>
<feature type="binding site" evidence="18">
    <location>
        <position position="226"/>
    </location>
    <ligand>
        <name>Mg(2+)</name>
        <dbReference type="ChEBI" id="CHEBI:18420"/>
    </ligand>
</feature>
<evidence type="ECO:0000313" key="22">
    <source>
        <dbReference type="Proteomes" id="UP000744438"/>
    </source>
</evidence>
<evidence type="ECO:0000256" key="11">
    <source>
        <dbReference type="ARBA" id="ARBA00022984"/>
    </source>
</evidence>
<dbReference type="Gene3D" id="2.160.10.10">
    <property type="entry name" value="Hexapeptide repeat proteins"/>
    <property type="match status" value="1"/>
</dbReference>
<dbReference type="InterPro" id="IPR018357">
    <property type="entry name" value="Hexapep_transf_CS"/>
</dbReference>
<comment type="cofactor">
    <cofactor evidence="18">
        <name>Mg(2+)</name>
        <dbReference type="ChEBI" id="CHEBI:18420"/>
    </cofactor>
    <text evidence="18">Binds 1 Mg(2+) ion per subunit.</text>
</comment>
<dbReference type="EC" id="2.7.7.23" evidence="18"/>
<dbReference type="InterPro" id="IPR011004">
    <property type="entry name" value="Trimer_LpxA-like_sf"/>
</dbReference>
<dbReference type="GO" id="GO:0009245">
    <property type="term" value="P:lipid A biosynthetic process"/>
    <property type="evidence" value="ECO:0007669"/>
    <property type="project" value="UniProtKB-UniRule"/>
</dbReference>
<evidence type="ECO:0000256" key="6">
    <source>
        <dbReference type="ARBA" id="ARBA00022695"/>
    </source>
</evidence>
<evidence type="ECO:0000256" key="3">
    <source>
        <dbReference type="ARBA" id="ARBA00007947"/>
    </source>
</evidence>
<evidence type="ECO:0000256" key="8">
    <source>
        <dbReference type="ARBA" id="ARBA00022737"/>
    </source>
</evidence>
<feature type="binding site" evidence="18">
    <location>
        <position position="365"/>
    </location>
    <ligand>
        <name>UDP-N-acetyl-alpha-D-glucosamine</name>
        <dbReference type="ChEBI" id="CHEBI:57705"/>
    </ligand>
</feature>
<keyword evidence="14 18" id="KW-0961">Cell wall biogenesis/degradation</keyword>
<feature type="binding site" evidence="18">
    <location>
        <position position="226"/>
    </location>
    <ligand>
        <name>UDP-N-acetyl-alpha-D-glucosamine</name>
        <dbReference type="ChEBI" id="CHEBI:57705"/>
    </ligand>
</feature>
<evidence type="ECO:0000256" key="7">
    <source>
        <dbReference type="ARBA" id="ARBA00022723"/>
    </source>
</evidence>
<dbReference type="InterPro" id="IPR025877">
    <property type="entry name" value="MobA-like_NTP_Trfase"/>
</dbReference>
<evidence type="ECO:0000313" key="21">
    <source>
        <dbReference type="EMBL" id="MBL6811451.1"/>
    </source>
</evidence>
<evidence type="ECO:0000256" key="2">
    <source>
        <dbReference type="ARBA" id="ARBA00007707"/>
    </source>
</evidence>
<comment type="pathway">
    <text evidence="18">Nucleotide-sugar biosynthesis; UDP-N-acetyl-alpha-D-glucosamine biosynthesis; UDP-N-acetyl-alpha-D-glucosamine from N-acetyl-alpha-D-glucosamine 1-phosphate: step 1/1.</text>
</comment>
<feature type="binding site" evidence="18">
    <location>
        <begin position="385"/>
        <end position="386"/>
    </location>
    <ligand>
        <name>acetyl-CoA</name>
        <dbReference type="ChEBI" id="CHEBI:57288"/>
    </ligand>
</feature>
<keyword evidence="5 18" id="KW-0808">Transferase</keyword>
<dbReference type="InterPro" id="IPR001451">
    <property type="entry name" value="Hexapep"/>
</dbReference>
<reference evidence="21" key="1">
    <citation type="submission" date="2020-10" db="EMBL/GenBank/DDBJ databases">
        <title>Microbiome of the Black Sea water column analyzed by genome centric metagenomics.</title>
        <authorList>
            <person name="Cabello-Yeves P.J."/>
            <person name="Callieri C."/>
            <person name="Picazo A."/>
            <person name="Mehrshad M."/>
            <person name="Haro-Moreno J.M."/>
            <person name="Roda-Garcia J."/>
            <person name="Dzembekova N."/>
            <person name="Slabakova V."/>
            <person name="Slabakova N."/>
            <person name="Moncheva S."/>
            <person name="Rodriguez-Valera F."/>
        </authorList>
    </citation>
    <scope>NUCLEOTIDE SEQUENCE</scope>
    <source>
        <strain evidence="21">BS307-5m-G49</strain>
    </source>
</reference>
<dbReference type="EC" id="2.3.1.157" evidence="18"/>
<feature type="binding site" evidence="18">
    <location>
        <begin position="79"/>
        <end position="80"/>
    </location>
    <ligand>
        <name>UDP-N-acetyl-alpha-D-glucosamine</name>
        <dbReference type="ChEBI" id="CHEBI:57705"/>
    </ligand>
</feature>
<evidence type="ECO:0000256" key="1">
    <source>
        <dbReference type="ARBA" id="ARBA00004496"/>
    </source>
</evidence>
<sequence>MKIDAIILAAGKGKRMQSALPKVLQQVAGKALLQHVLDTSLELKSCQPHIVLGDQATLVKASVSAPKNSTWSKQVKQLGTGHAVKQALKGLRAGSIALILYGDVPLVKSSTMNNLVRAAGKSSLALLSFEQQTPKGYGRIIRSSQGKVLGIVEEKDATQEQKKITEVNSGIMAIASNKLEELLKGLKNKNAAKEYYLTDTVGLANENKIPVKAVKLDSKEEVLGANNLEELNQLERNYQLLTAKEFVKKGVIISDPNRVDFRGEVKIQKGSSIDINCVFEGKVEIGKNVIIGPGAIIKNTKIGDGSKIEPYTFIENAILEKNVTAGPYAHIGPDAHLEENSEVGNFVEVKRSKIGKGTKAKHLAYIGDGQVAEKVNVGAGTIFVNYDGKNKNKTKVDKGAFIGSNSSLIAPIKIGQNSMIGAGSVVTSDVPAERLALGRSRQRNIKKK</sequence>
<dbReference type="GO" id="GO:0009252">
    <property type="term" value="P:peptidoglycan biosynthetic process"/>
    <property type="evidence" value="ECO:0007669"/>
    <property type="project" value="UniProtKB-UniRule"/>
</dbReference>
<keyword evidence="12 18" id="KW-0511">Multifunctional enzyme</keyword>
<dbReference type="GO" id="GO:0016020">
    <property type="term" value="C:membrane"/>
    <property type="evidence" value="ECO:0007669"/>
    <property type="project" value="GOC"/>
</dbReference>
<comment type="caution">
    <text evidence="18">Lacks conserved residue(s) required for the propagation of feature annotation.</text>
</comment>
<feature type="binding site" evidence="18">
    <location>
        <position position="376"/>
    </location>
    <ligand>
        <name>UDP-N-acetyl-alpha-D-glucosamine</name>
        <dbReference type="ChEBI" id="CHEBI:57705"/>
    </ligand>
</feature>
<dbReference type="InterPro" id="IPR038009">
    <property type="entry name" value="GlmU_C_LbH"/>
</dbReference>
<comment type="similarity">
    <text evidence="3 18">In the N-terminal section; belongs to the N-acetylglucosamine-1-phosphate uridyltransferase family.</text>
</comment>
<dbReference type="PANTHER" id="PTHR43584:SF3">
    <property type="entry name" value="BIFUNCTIONAL PROTEIN GLMU"/>
    <property type="match status" value="1"/>
</dbReference>
<dbReference type="SUPFAM" id="SSF51161">
    <property type="entry name" value="Trimeric LpxA-like enzymes"/>
    <property type="match status" value="1"/>
</dbReference>
<name>A0A937I6T4_9GAMM</name>
<dbReference type="InterPro" id="IPR056729">
    <property type="entry name" value="GMPPB_C"/>
</dbReference>
<evidence type="ECO:0000256" key="13">
    <source>
        <dbReference type="ARBA" id="ARBA00023315"/>
    </source>
</evidence>
<dbReference type="Proteomes" id="UP000744438">
    <property type="component" value="Unassembled WGS sequence"/>
</dbReference>
<keyword evidence="6 18" id="KW-0548">Nucleotidyltransferase</keyword>
<evidence type="ECO:0000256" key="15">
    <source>
        <dbReference type="ARBA" id="ARBA00048247"/>
    </source>
</evidence>
<feature type="binding site" evidence="18">
    <location>
        <position position="439"/>
    </location>
    <ligand>
        <name>acetyl-CoA</name>
        <dbReference type="ChEBI" id="CHEBI:57288"/>
    </ligand>
</feature>
<comment type="pathway">
    <text evidence="18">Nucleotide-sugar biosynthesis; UDP-N-acetyl-alpha-D-glucosamine biosynthesis; N-acetyl-alpha-D-glucosamine 1-phosphate from alpha-D-glucosamine 6-phosphate (route II): step 2/2.</text>
</comment>
<dbReference type="Pfam" id="PF25087">
    <property type="entry name" value="GMPPB_C"/>
    <property type="match status" value="1"/>
</dbReference>
<evidence type="ECO:0000256" key="4">
    <source>
        <dbReference type="ARBA" id="ARBA00022490"/>
    </source>
</evidence>
<dbReference type="CDD" id="cd02540">
    <property type="entry name" value="GT2_GlmU_N_bac"/>
    <property type="match status" value="1"/>
</dbReference>
<dbReference type="GO" id="GO:0008360">
    <property type="term" value="P:regulation of cell shape"/>
    <property type="evidence" value="ECO:0007669"/>
    <property type="project" value="UniProtKB-KW"/>
</dbReference>
<feature type="binding site" evidence="18">
    <location>
        <begin position="101"/>
        <end position="103"/>
    </location>
    <ligand>
        <name>UDP-N-acetyl-alpha-D-glucosamine</name>
        <dbReference type="ChEBI" id="CHEBI:57705"/>
    </ligand>
</feature>
<feature type="domain" description="MobA-like NTP transferase" evidence="19">
    <location>
        <begin position="5"/>
        <end position="130"/>
    </location>
</feature>
<feature type="binding site" evidence="18">
    <location>
        <position position="379"/>
    </location>
    <ligand>
        <name>acetyl-CoA</name>
        <dbReference type="ChEBI" id="CHEBI:57288"/>
    </ligand>
</feature>
<dbReference type="GO" id="GO:0003977">
    <property type="term" value="F:UDP-N-acetylglucosamine diphosphorylase activity"/>
    <property type="evidence" value="ECO:0007669"/>
    <property type="project" value="UniProtKB-UniRule"/>
</dbReference>
<evidence type="ECO:0000259" key="20">
    <source>
        <dbReference type="Pfam" id="PF25087"/>
    </source>
</evidence>
<feature type="binding site" evidence="18">
    <location>
        <position position="22"/>
    </location>
    <ligand>
        <name>UDP-N-acetyl-alpha-D-glucosamine</name>
        <dbReference type="ChEBI" id="CHEBI:57705"/>
    </ligand>
</feature>
<dbReference type="Pfam" id="PF00132">
    <property type="entry name" value="Hexapep"/>
    <property type="match status" value="1"/>
</dbReference>
<feature type="region of interest" description="N-acetyltransferase" evidence="18">
    <location>
        <begin position="250"/>
        <end position="448"/>
    </location>
</feature>
<evidence type="ECO:0000259" key="19">
    <source>
        <dbReference type="Pfam" id="PF12804"/>
    </source>
</evidence>
<keyword evidence="13 18" id="KW-0012">Acyltransferase</keyword>
<comment type="pathway">
    <text evidence="18">Bacterial outer membrane biogenesis; LPS lipid A biosynthesis.</text>
</comment>
<evidence type="ECO:0000256" key="9">
    <source>
        <dbReference type="ARBA" id="ARBA00022842"/>
    </source>
</evidence>
<keyword evidence="11 18" id="KW-0573">Peptidoglycan synthesis</keyword>
<keyword evidence="9 18" id="KW-0460">Magnesium</keyword>
<keyword evidence="8 18" id="KW-0677">Repeat</keyword>
<evidence type="ECO:0000256" key="18">
    <source>
        <dbReference type="HAMAP-Rule" id="MF_01631"/>
    </source>
</evidence>
<organism evidence="21 22">
    <name type="scientific">SAR86 cluster bacterium</name>
    <dbReference type="NCBI Taxonomy" id="2030880"/>
    <lineage>
        <taxon>Bacteria</taxon>
        <taxon>Pseudomonadati</taxon>
        <taxon>Pseudomonadota</taxon>
        <taxon>Gammaproteobacteria</taxon>
        <taxon>SAR86 cluster</taxon>
    </lineage>
</organism>
<comment type="catalytic activity">
    <reaction evidence="16 18">
        <text>N-acetyl-alpha-D-glucosamine 1-phosphate + UTP + H(+) = UDP-N-acetyl-alpha-D-glucosamine + diphosphate</text>
        <dbReference type="Rhea" id="RHEA:13509"/>
        <dbReference type="ChEBI" id="CHEBI:15378"/>
        <dbReference type="ChEBI" id="CHEBI:33019"/>
        <dbReference type="ChEBI" id="CHEBI:46398"/>
        <dbReference type="ChEBI" id="CHEBI:57705"/>
        <dbReference type="ChEBI" id="CHEBI:57776"/>
        <dbReference type="EC" id="2.7.7.23"/>
    </reaction>
</comment>
<dbReference type="GO" id="GO:0005737">
    <property type="term" value="C:cytoplasm"/>
    <property type="evidence" value="ECO:0007669"/>
    <property type="project" value="UniProtKB-SubCell"/>
</dbReference>
<feature type="domain" description="Mannose-1-phosphate guanyltransferase C-terminal" evidence="20">
    <location>
        <begin position="262"/>
        <end position="331"/>
    </location>
</feature>
<gene>
    <name evidence="18 21" type="primary">glmU</name>
    <name evidence="21" type="ORF">ISQ63_01050</name>
</gene>
<dbReference type="GO" id="GO:0006048">
    <property type="term" value="P:UDP-N-acetylglucosamine biosynthetic process"/>
    <property type="evidence" value="ECO:0007669"/>
    <property type="project" value="InterPro"/>
</dbReference>
<dbReference type="CDD" id="cd03353">
    <property type="entry name" value="LbH_GlmU_C"/>
    <property type="match status" value="1"/>
</dbReference>
<feature type="binding site" evidence="18">
    <location>
        <position position="153"/>
    </location>
    <ligand>
        <name>UDP-N-acetyl-alpha-D-glucosamine</name>
        <dbReference type="ChEBI" id="CHEBI:57705"/>
    </ligand>
</feature>
<dbReference type="Gene3D" id="3.90.550.10">
    <property type="entry name" value="Spore Coat Polysaccharide Biosynthesis Protein SpsA, Chain A"/>
    <property type="match status" value="1"/>
</dbReference>
<feature type="binding site" evidence="18">
    <location>
        <position position="168"/>
    </location>
    <ligand>
        <name>UDP-N-acetyl-alpha-D-glucosamine</name>
        <dbReference type="ChEBI" id="CHEBI:57705"/>
    </ligand>
</feature>
<keyword evidence="10 18" id="KW-0133">Cell shape</keyword>
<comment type="caution">
    <text evidence="21">The sequence shown here is derived from an EMBL/GenBank/DDBJ whole genome shotgun (WGS) entry which is preliminary data.</text>
</comment>
<dbReference type="SUPFAM" id="SSF53448">
    <property type="entry name" value="Nucleotide-diphospho-sugar transferases"/>
    <property type="match status" value="1"/>
</dbReference>
<feature type="active site" description="Proton acceptor" evidence="18">
    <location>
        <position position="362"/>
    </location>
</feature>
<evidence type="ECO:0000256" key="14">
    <source>
        <dbReference type="ARBA" id="ARBA00023316"/>
    </source>
</evidence>
<dbReference type="InterPro" id="IPR029044">
    <property type="entry name" value="Nucleotide-diphossugar_trans"/>
</dbReference>
<evidence type="ECO:0000256" key="10">
    <source>
        <dbReference type="ARBA" id="ARBA00022960"/>
    </source>
</evidence>
<dbReference type="GO" id="GO:0071555">
    <property type="term" value="P:cell wall organization"/>
    <property type="evidence" value="ECO:0007669"/>
    <property type="project" value="UniProtKB-KW"/>
</dbReference>
<evidence type="ECO:0000256" key="5">
    <source>
        <dbReference type="ARBA" id="ARBA00022679"/>
    </source>
</evidence>
<feature type="binding site" evidence="18">
    <location>
        <position position="350"/>
    </location>
    <ligand>
        <name>UDP-N-acetyl-alpha-D-glucosamine</name>
        <dbReference type="ChEBI" id="CHEBI:57705"/>
    </ligand>
</feature>
<dbReference type="PANTHER" id="PTHR43584">
    <property type="entry name" value="NUCLEOTIDYL TRANSFERASE"/>
    <property type="match status" value="1"/>
</dbReference>
<dbReference type="InterPro" id="IPR050065">
    <property type="entry name" value="GlmU-like"/>
</dbReference>
<dbReference type="HAMAP" id="MF_01631">
    <property type="entry name" value="GlmU"/>
    <property type="match status" value="1"/>
</dbReference>
<feature type="binding site" evidence="18">
    <location>
        <position position="422"/>
    </location>
    <ligand>
        <name>acetyl-CoA</name>
        <dbReference type="ChEBI" id="CHEBI:57288"/>
    </ligand>
</feature>
<feature type="region of interest" description="Linker" evidence="18">
    <location>
        <begin position="229"/>
        <end position="249"/>
    </location>
</feature>
<comment type="catalytic activity">
    <reaction evidence="15 18">
        <text>alpha-D-glucosamine 1-phosphate + acetyl-CoA = N-acetyl-alpha-D-glucosamine 1-phosphate + CoA + H(+)</text>
        <dbReference type="Rhea" id="RHEA:13725"/>
        <dbReference type="ChEBI" id="CHEBI:15378"/>
        <dbReference type="ChEBI" id="CHEBI:57287"/>
        <dbReference type="ChEBI" id="CHEBI:57288"/>
        <dbReference type="ChEBI" id="CHEBI:57776"/>
        <dbReference type="ChEBI" id="CHEBI:58516"/>
        <dbReference type="EC" id="2.3.1.157"/>
    </reaction>
</comment>
<protein>
    <recommendedName>
        <fullName evidence="18">Bifunctional protein GlmU</fullName>
    </recommendedName>
    <domain>
        <recommendedName>
            <fullName evidence="18">UDP-N-acetylglucosamine pyrophosphorylase</fullName>
            <ecNumber evidence="18">2.7.7.23</ecNumber>
        </recommendedName>
        <alternativeName>
            <fullName evidence="18">N-acetylglucosamine-1-phosphate uridyltransferase</fullName>
        </alternativeName>
    </domain>
    <domain>
        <recommendedName>
            <fullName evidence="18">Glucosamine-1-phosphate N-acetyltransferase</fullName>
            <ecNumber evidence="18">2.3.1.157</ecNumber>
        </recommendedName>
    </domain>
</protein>
<dbReference type="Pfam" id="PF12804">
    <property type="entry name" value="NTP_transf_3"/>
    <property type="match status" value="1"/>
</dbReference>